<reference evidence="2 3" key="1">
    <citation type="submission" date="2019-07" db="EMBL/GenBank/DDBJ databases">
        <title>Characterization of Brevibacillus brevis HK544, as a potential biocontrol agent.</title>
        <authorList>
            <person name="Kim H."/>
        </authorList>
    </citation>
    <scope>NUCLEOTIDE SEQUENCE [LARGE SCALE GENOMIC DNA]</scope>
    <source>
        <strain evidence="2 3">HK544</strain>
    </source>
</reference>
<feature type="coiled-coil region" evidence="1">
    <location>
        <begin position="6"/>
        <end position="100"/>
    </location>
</feature>
<dbReference type="EMBL" id="CP042161">
    <property type="protein sequence ID" value="QDS35255.1"/>
    <property type="molecule type" value="Genomic_DNA"/>
</dbReference>
<gene>
    <name evidence="2" type="ORF">FPS98_15280</name>
</gene>
<dbReference type="Gene3D" id="1.20.58.130">
    <property type="match status" value="1"/>
</dbReference>
<name>A0A517I8Q6_BREBE</name>
<proteinExistence type="predicted"/>
<protein>
    <submittedName>
        <fullName evidence="2">Uncharacterized protein</fullName>
    </submittedName>
</protein>
<evidence type="ECO:0000313" key="2">
    <source>
        <dbReference type="EMBL" id="QDS35255.1"/>
    </source>
</evidence>
<keyword evidence="1" id="KW-0175">Coiled coil</keyword>
<dbReference type="RefSeq" id="WP_144616904.1">
    <property type="nucleotide sequence ID" value="NZ_CP042161.1"/>
</dbReference>
<dbReference type="Proteomes" id="UP000317713">
    <property type="component" value="Chromosome"/>
</dbReference>
<dbReference type="AlphaFoldDB" id="A0A517I8Q6"/>
<organism evidence="2 3">
    <name type="scientific">Brevibacillus brevis</name>
    <name type="common">Bacillus brevis</name>
    <dbReference type="NCBI Taxonomy" id="1393"/>
    <lineage>
        <taxon>Bacteria</taxon>
        <taxon>Bacillati</taxon>
        <taxon>Bacillota</taxon>
        <taxon>Bacilli</taxon>
        <taxon>Bacillales</taxon>
        <taxon>Paenibacillaceae</taxon>
        <taxon>Brevibacillus</taxon>
    </lineage>
</organism>
<evidence type="ECO:0000256" key="1">
    <source>
        <dbReference type="SAM" id="Coils"/>
    </source>
</evidence>
<sequence length="102" mass="12712">MSEQLLQQLIHMVAENNRLVKETQEELREFKKEMYDFRDEMYAFRDEMYAFRDEMHEFRDDATRRLDRLERQNKHIDADLDLLHRKVSDHEREINRIKQVGQ</sequence>
<evidence type="ECO:0000313" key="3">
    <source>
        <dbReference type="Proteomes" id="UP000317713"/>
    </source>
</evidence>
<accession>A0A517I8Q6</accession>